<dbReference type="PANTHER" id="PTHR33993">
    <property type="entry name" value="GLYOXALASE-RELATED"/>
    <property type="match status" value="1"/>
</dbReference>
<dbReference type="OrthoDB" id="9793039at2"/>
<dbReference type="InterPro" id="IPR041581">
    <property type="entry name" value="Glyoxalase_6"/>
</dbReference>
<proteinExistence type="predicted"/>
<dbReference type="PROSITE" id="PS51819">
    <property type="entry name" value="VOC"/>
    <property type="match status" value="1"/>
</dbReference>
<dbReference type="CDD" id="cd07247">
    <property type="entry name" value="SgaA_N_like"/>
    <property type="match status" value="1"/>
</dbReference>
<protein>
    <recommendedName>
        <fullName evidence="1">VOC domain-containing protein</fullName>
    </recommendedName>
</protein>
<dbReference type="InterPro" id="IPR037523">
    <property type="entry name" value="VOC_core"/>
</dbReference>
<comment type="caution">
    <text evidence="2">The sequence shown here is derived from an EMBL/GenBank/DDBJ whole genome shotgun (WGS) entry which is preliminary data.</text>
</comment>
<dbReference type="AlphaFoldDB" id="A0A2T0UIY3"/>
<dbReference type="Proteomes" id="UP000238176">
    <property type="component" value="Unassembled WGS sequence"/>
</dbReference>
<gene>
    <name evidence="2" type="ORF">B0I28_106323</name>
</gene>
<dbReference type="SUPFAM" id="SSF54593">
    <property type="entry name" value="Glyoxalase/Bleomycin resistance protein/Dihydroxybiphenyl dioxygenase"/>
    <property type="match status" value="2"/>
</dbReference>
<keyword evidence="3" id="KW-1185">Reference proteome</keyword>
<name>A0A2T0UIY3_9ACTN</name>
<organism evidence="2 3">
    <name type="scientific">Glycomyces artemisiae</name>
    <dbReference type="NCBI Taxonomy" id="1076443"/>
    <lineage>
        <taxon>Bacteria</taxon>
        <taxon>Bacillati</taxon>
        <taxon>Actinomycetota</taxon>
        <taxon>Actinomycetes</taxon>
        <taxon>Glycomycetales</taxon>
        <taxon>Glycomycetaceae</taxon>
        <taxon>Glycomyces</taxon>
    </lineage>
</organism>
<dbReference type="InterPro" id="IPR052164">
    <property type="entry name" value="Anthracycline_SecMetBiosynth"/>
</dbReference>
<dbReference type="InterPro" id="IPR029068">
    <property type="entry name" value="Glyas_Bleomycin-R_OHBP_Dase"/>
</dbReference>
<sequence length="265" mass="27848">MPSIPLGAPIWSDSLTADLAGDTAFYEGLFGWSSENAGPEYGDYTTFSLPGAEPRPVMGIMPCPPGMSPSRTWNLQFRVADCDEAVDKARSLGAAVDAGPESVGSMLRFAMLRDPNDASFGVVEALDPTTGFGVWGEVNSIAWAEYHYDGAPADAMRFYVDLLAWDAVTPPWEDPANPTPYTALSARGDAKEFGGCHAADGFEKSMPPQWSVMVAVVDADALCAKAAELGGSVAAEPMDVPGLRVAGIATPSGTVVGVHSPRSWV</sequence>
<dbReference type="Pfam" id="PF18029">
    <property type="entry name" value="Glyoxalase_6"/>
    <property type="match status" value="1"/>
</dbReference>
<evidence type="ECO:0000259" key="1">
    <source>
        <dbReference type="PROSITE" id="PS51819"/>
    </source>
</evidence>
<dbReference type="RefSeq" id="WP_106365075.1">
    <property type="nucleotide sequence ID" value="NZ_PVTJ01000006.1"/>
</dbReference>
<dbReference type="PANTHER" id="PTHR33993:SF10">
    <property type="entry name" value="CONSERVED PROTEIN"/>
    <property type="match status" value="1"/>
</dbReference>
<accession>A0A2T0UIY3</accession>
<dbReference type="Gene3D" id="3.10.180.10">
    <property type="entry name" value="2,3-Dihydroxybiphenyl 1,2-Dioxygenase, domain 1"/>
    <property type="match status" value="2"/>
</dbReference>
<feature type="domain" description="VOC" evidence="1">
    <location>
        <begin position="8"/>
        <end position="125"/>
    </location>
</feature>
<reference evidence="2 3" key="1">
    <citation type="submission" date="2018-03" db="EMBL/GenBank/DDBJ databases">
        <title>Genomic Encyclopedia of Type Strains, Phase III (KMG-III): the genomes of soil and plant-associated and newly described type strains.</title>
        <authorList>
            <person name="Whitman W."/>
        </authorList>
    </citation>
    <scope>NUCLEOTIDE SEQUENCE [LARGE SCALE GENOMIC DNA]</scope>
    <source>
        <strain evidence="2 3">CGMCC 4.7067</strain>
    </source>
</reference>
<dbReference type="EMBL" id="PVTJ01000006">
    <property type="protein sequence ID" value="PRY57900.1"/>
    <property type="molecule type" value="Genomic_DNA"/>
</dbReference>
<evidence type="ECO:0000313" key="2">
    <source>
        <dbReference type="EMBL" id="PRY57900.1"/>
    </source>
</evidence>
<evidence type="ECO:0000313" key="3">
    <source>
        <dbReference type="Proteomes" id="UP000238176"/>
    </source>
</evidence>